<dbReference type="GO" id="GO:0006635">
    <property type="term" value="P:fatty acid beta-oxidation"/>
    <property type="evidence" value="ECO:0007669"/>
    <property type="project" value="TreeGrafter"/>
</dbReference>
<protein>
    <submittedName>
        <fullName evidence="4">3-hydroxybutyryl-CoA dehydrogenase 3-hydroxyacyl-CoA dehydrogenase</fullName>
        <ecNumber evidence="4">1.1.1.157</ecNumber>
        <ecNumber evidence="4">1.1.1.35</ecNumber>
    </submittedName>
</protein>
<dbReference type="InterPro" id="IPR036291">
    <property type="entry name" value="NAD(P)-bd_dom_sf"/>
</dbReference>
<dbReference type="InterPro" id="IPR006108">
    <property type="entry name" value="3HC_DH_C"/>
</dbReference>
<dbReference type="InterPro" id="IPR008927">
    <property type="entry name" value="6-PGluconate_DH-like_C_sf"/>
</dbReference>
<proteinExistence type="predicted"/>
<feature type="non-terminal residue" evidence="4">
    <location>
        <position position="362"/>
    </location>
</feature>
<feature type="domain" description="3-hydroxyacyl-CoA dehydrogenase C-terminal" evidence="2">
    <location>
        <begin position="188"/>
        <end position="285"/>
    </location>
</feature>
<dbReference type="Pfam" id="PF00725">
    <property type="entry name" value="3HCDH"/>
    <property type="match status" value="1"/>
</dbReference>
<dbReference type="InterPro" id="IPR006176">
    <property type="entry name" value="3-OHacyl-CoA_DH_NAD-bd"/>
</dbReference>
<keyword evidence="1 4" id="KW-0560">Oxidoreductase</keyword>
<reference evidence="4" key="1">
    <citation type="submission" date="2018-06" db="EMBL/GenBank/DDBJ databases">
        <authorList>
            <person name="Zhirakovskaya E."/>
        </authorList>
    </citation>
    <scope>NUCLEOTIDE SEQUENCE</scope>
</reference>
<dbReference type="EC" id="1.1.1.157" evidence="4"/>
<organism evidence="4">
    <name type="scientific">hydrothermal vent metagenome</name>
    <dbReference type="NCBI Taxonomy" id="652676"/>
    <lineage>
        <taxon>unclassified sequences</taxon>
        <taxon>metagenomes</taxon>
        <taxon>ecological metagenomes</taxon>
    </lineage>
</organism>
<dbReference type="EMBL" id="UOEH01000097">
    <property type="protein sequence ID" value="VAV92746.1"/>
    <property type="molecule type" value="Genomic_DNA"/>
</dbReference>
<dbReference type="EC" id="1.1.1.35" evidence="4"/>
<evidence type="ECO:0000256" key="1">
    <source>
        <dbReference type="ARBA" id="ARBA00023002"/>
    </source>
</evidence>
<dbReference type="AlphaFoldDB" id="A0A3B0RW68"/>
<dbReference type="PANTHER" id="PTHR48075">
    <property type="entry name" value="3-HYDROXYACYL-COA DEHYDROGENASE FAMILY PROTEIN"/>
    <property type="match status" value="1"/>
</dbReference>
<dbReference type="GO" id="GO:0070403">
    <property type="term" value="F:NAD+ binding"/>
    <property type="evidence" value="ECO:0007669"/>
    <property type="project" value="InterPro"/>
</dbReference>
<sequence length="362" mass="37805">MFNTETRIGVCGAGAMGAGIAQVAAQAGHNVVVLDRDDAALARGRESLQKGAAALLKRGKIDAAEADALVSRVSWTLDVGALAGAGLVIEAIVEDAAIKHALYVQLESVMDSSAVLATNTSSLSVSSLAEGLARPPQFLGLHFFNPAPIMKLVEVVSGVDSDPAIAAAARALMQRWGKVAVNARDVPGFIVNRVARPFYGEGWRALEEDAGDAATLDFLYRDLAGFRMGPLELGDLIGHDINSAAAQSIFDAYDGRTRFAPSPAQARLVAAGRLGRKSGRGVYDYSDDAEKPAPNFVETDRQSAPGMLAVGPDTAALQSLLKAAGIQFEMKQHIEPGFAEIDNVVVGFCDGRSAGALAAAFQ</sequence>
<dbReference type="Pfam" id="PF02737">
    <property type="entry name" value="3HCDH_N"/>
    <property type="match status" value="1"/>
</dbReference>
<feature type="domain" description="3-hydroxyacyl-CoA dehydrogenase NAD binding" evidence="3">
    <location>
        <begin position="8"/>
        <end position="185"/>
    </location>
</feature>
<dbReference type="SUPFAM" id="SSF51735">
    <property type="entry name" value="NAD(P)-binding Rossmann-fold domains"/>
    <property type="match status" value="1"/>
</dbReference>
<name>A0A3B0RW68_9ZZZZ</name>
<evidence type="ECO:0000259" key="3">
    <source>
        <dbReference type="Pfam" id="PF02737"/>
    </source>
</evidence>
<dbReference type="Gene3D" id="3.40.50.720">
    <property type="entry name" value="NAD(P)-binding Rossmann-like Domain"/>
    <property type="match status" value="1"/>
</dbReference>
<dbReference type="GO" id="GO:0008691">
    <property type="term" value="F:3-hydroxybutyryl-CoA dehydrogenase activity"/>
    <property type="evidence" value="ECO:0007669"/>
    <property type="project" value="UniProtKB-EC"/>
</dbReference>
<gene>
    <name evidence="4" type="ORF">MNBD_ALPHA05-420</name>
</gene>
<evidence type="ECO:0000313" key="4">
    <source>
        <dbReference type="EMBL" id="VAV92746.1"/>
    </source>
</evidence>
<dbReference type="GO" id="GO:0003857">
    <property type="term" value="F:(3S)-3-hydroxyacyl-CoA dehydrogenase (NAD+) activity"/>
    <property type="evidence" value="ECO:0007669"/>
    <property type="project" value="UniProtKB-EC"/>
</dbReference>
<dbReference type="Gene3D" id="1.10.1040.50">
    <property type="match status" value="1"/>
</dbReference>
<dbReference type="SUPFAM" id="SSF48179">
    <property type="entry name" value="6-phosphogluconate dehydrogenase C-terminal domain-like"/>
    <property type="match status" value="1"/>
</dbReference>
<dbReference type="PANTHER" id="PTHR48075:SF5">
    <property type="entry name" value="3-HYDROXYBUTYRYL-COA DEHYDROGENASE"/>
    <property type="match status" value="1"/>
</dbReference>
<dbReference type="FunFam" id="3.40.50.720:FF:000009">
    <property type="entry name" value="Fatty oxidation complex, alpha subunit"/>
    <property type="match status" value="1"/>
</dbReference>
<accession>A0A3B0RW68</accession>
<evidence type="ECO:0000259" key="2">
    <source>
        <dbReference type="Pfam" id="PF00725"/>
    </source>
</evidence>